<evidence type="ECO:0000313" key="4">
    <source>
        <dbReference type="Proteomes" id="UP001178507"/>
    </source>
</evidence>
<dbReference type="GO" id="GO:0006888">
    <property type="term" value="P:endoplasmic reticulum to Golgi vesicle-mediated transport"/>
    <property type="evidence" value="ECO:0007669"/>
    <property type="project" value="TreeGrafter"/>
</dbReference>
<keyword evidence="1" id="KW-0732">Signal</keyword>
<reference evidence="3" key="1">
    <citation type="submission" date="2023-08" db="EMBL/GenBank/DDBJ databases">
        <authorList>
            <person name="Chen Y."/>
            <person name="Shah S."/>
            <person name="Dougan E. K."/>
            <person name="Thang M."/>
            <person name="Chan C."/>
        </authorList>
    </citation>
    <scope>NUCLEOTIDE SEQUENCE</scope>
</reference>
<feature type="signal peptide" evidence="1">
    <location>
        <begin position="1"/>
        <end position="20"/>
    </location>
</feature>
<dbReference type="AlphaFoldDB" id="A0AA36J5C5"/>
<dbReference type="InterPro" id="IPR029063">
    <property type="entry name" value="SAM-dependent_MTases_sf"/>
</dbReference>
<dbReference type="Proteomes" id="UP001178507">
    <property type="component" value="Unassembled WGS sequence"/>
</dbReference>
<dbReference type="InterPro" id="IPR053202">
    <property type="entry name" value="EGF_Rcpt_Signaling_Reg"/>
</dbReference>
<feature type="domain" description="Methyltransferase FkbM" evidence="2">
    <location>
        <begin position="263"/>
        <end position="431"/>
    </location>
</feature>
<feature type="chain" id="PRO_5041230726" description="Methyltransferase FkbM domain-containing protein" evidence="1">
    <location>
        <begin position="21"/>
        <end position="492"/>
    </location>
</feature>
<dbReference type="PANTHER" id="PTHR34009:SF2">
    <property type="entry name" value="PROTEIN STAR"/>
    <property type="match status" value="1"/>
</dbReference>
<dbReference type="GO" id="GO:0005794">
    <property type="term" value="C:Golgi apparatus"/>
    <property type="evidence" value="ECO:0007669"/>
    <property type="project" value="TreeGrafter"/>
</dbReference>
<comment type="caution">
    <text evidence="3">The sequence shown here is derived from an EMBL/GenBank/DDBJ whole genome shotgun (WGS) entry which is preliminary data.</text>
</comment>
<dbReference type="GO" id="GO:0005789">
    <property type="term" value="C:endoplasmic reticulum membrane"/>
    <property type="evidence" value="ECO:0007669"/>
    <property type="project" value="TreeGrafter"/>
</dbReference>
<name>A0AA36J5C5_9DINO</name>
<keyword evidence="4" id="KW-1185">Reference proteome</keyword>
<sequence length="492" mass="53006">MGGCGFWLPVAAASAASAAAALDTGVAWKEMLSTLSDYRAQSGFRVCFLGHEPHTLELALQLLVLPEPYASQLPGPMSVALLRQTALVKEETQAAALEHGDRLQVLGPEEHDLFEPGSCDAVILAAFAARPVVDLSPVASLVHGGPLPHRVINDEVEEGVFLLGHFGASCGPGDHGCRSLHAAWRDVAGEAASCGAHFCGAAVTPEALLNVHLPSIDCDGMLGASVPSSASQWQQDWFVYKNFFKNSPLDVGAAGDRQGVFVDVGAFHPIHLSNTYFFERCLGWRGLCVEPNPSMHPFFEAHRPACELVKNCVWSHPRRVVMSFQKDPIEAYIREDEGNTTADDVSGAVKITGGGKRPEFVAECRTLEEILRSKGLARPQVVDFVSVDAEAAEVEIFRDFPFEDFDLKVINVEVQAKNYYELDNTILNAGYAKIAVLGGDHVYAKLGSSLAFPSRMASWRKALAQDFWAHEAPKTAVALNSRAGGPASSPES</sequence>
<dbReference type="GO" id="GO:0005886">
    <property type="term" value="C:plasma membrane"/>
    <property type="evidence" value="ECO:0007669"/>
    <property type="project" value="TreeGrafter"/>
</dbReference>
<dbReference type="Pfam" id="PF05050">
    <property type="entry name" value="Methyltransf_21"/>
    <property type="match status" value="1"/>
</dbReference>
<evidence type="ECO:0000313" key="3">
    <source>
        <dbReference type="EMBL" id="CAJ1399933.1"/>
    </source>
</evidence>
<dbReference type="EMBL" id="CAUJNA010003353">
    <property type="protein sequence ID" value="CAJ1399933.1"/>
    <property type="molecule type" value="Genomic_DNA"/>
</dbReference>
<accession>A0AA36J5C5</accession>
<proteinExistence type="predicted"/>
<protein>
    <recommendedName>
        <fullName evidence="2">Methyltransferase FkbM domain-containing protein</fullName>
    </recommendedName>
</protein>
<gene>
    <name evidence="3" type="ORF">EVOR1521_LOCUS23384</name>
</gene>
<dbReference type="GO" id="GO:0031902">
    <property type="term" value="C:late endosome membrane"/>
    <property type="evidence" value="ECO:0007669"/>
    <property type="project" value="TreeGrafter"/>
</dbReference>
<dbReference type="Gene3D" id="3.40.50.150">
    <property type="entry name" value="Vaccinia Virus protein VP39"/>
    <property type="match status" value="1"/>
</dbReference>
<dbReference type="InterPro" id="IPR006342">
    <property type="entry name" value="FkbM_mtfrase"/>
</dbReference>
<evidence type="ECO:0000256" key="1">
    <source>
        <dbReference type="SAM" id="SignalP"/>
    </source>
</evidence>
<dbReference type="GO" id="GO:0016197">
    <property type="term" value="P:endosomal transport"/>
    <property type="evidence" value="ECO:0007669"/>
    <property type="project" value="TreeGrafter"/>
</dbReference>
<dbReference type="SUPFAM" id="SSF53335">
    <property type="entry name" value="S-adenosyl-L-methionine-dependent methyltransferases"/>
    <property type="match status" value="1"/>
</dbReference>
<evidence type="ECO:0000259" key="2">
    <source>
        <dbReference type="Pfam" id="PF05050"/>
    </source>
</evidence>
<dbReference type="PANTHER" id="PTHR34009">
    <property type="entry name" value="PROTEIN STAR"/>
    <property type="match status" value="1"/>
</dbReference>
<organism evidence="3 4">
    <name type="scientific">Effrenium voratum</name>
    <dbReference type="NCBI Taxonomy" id="2562239"/>
    <lineage>
        <taxon>Eukaryota</taxon>
        <taxon>Sar</taxon>
        <taxon>Alveolata</taxon>
        <taxon>Dinophyceae</taxon>
        <taxon>Suessiales</taxon>
        <taxon>Symbiodiniaceae</taxon>
        <taxon>Effrenium</taxon>
    </lineage>
</organism>